<dbReference type="Pfam" id="PF09361">
    <property type="entry name" value="Phasin_2"/>
    <property type="match status" value="1"/>
</dbReference>
<dbReference type="OrthoDB" id="9895778at2"/>
<evidence type="ECO:0000313" key="4">
    <source>
        <dbReference type="Proteomes" id="UP000199150"/>
    </source>
</evidence>
<name>A0A1G4T2Z0_9CAUL</name>
<evidence type="ECO:0000313" key="3">
    <source>
        <dbReference type="EMBL" id="SCW75567.1"/>
    </source>
</evidence>
<dbReference type="InterPro" id="IPR018968">
    <property type="entry name" value="Phasin"/>
</dbReference>
<feature type="compositionally biased region" description="Low complexity" evidence="1">
    <location>
        <begin position="15"/>
        <end position="35"/>
    </location>
</feature>
<feature type="region of interest" description="Disordered" evidence="1">
    <location>
        <begin position="1"/>
        <end position="54"/>
    </location>
</feature>
<reference evidence="4" key="1">
    <citation type="submission" date="2016-10" db="EMBL/GenBank/DDBJ databases">
        <authorList>
            <person name="Varghese N."/>
            <person name="Submissions S."/>
        </authorList>
    </citation>
    <scope>NUCLEOTIDE SEQUENCE [LARGE SCALE GENOMIC DNA]</scope>
    <source>
        <strain evidence="4">CGMCC 1.3431</strain>
    </source>
</reference>
<proteinExistence type="predicted"/>
<dbReference type="RefSeq" id="WP_090649961.1">
    <property type="nucleotide sequence ID" value="NZ_CBCRYE010000005.1"/>
</dbReference>
<organism evidence="3 4">
    <name type="scientific">Asticcacaulis taihuensis</name>
    <dbReference type="NCBI Taxonomy" id="260084"/>
    <lineage>
        <taxon>Bacteria</taxon>
        <taxon>Pseudomonadati</taxon>
        <taxon>Pseudomonadota</taxon>
        <taxon>Alphaproteobacteria</taxon>
        <taxon>Caulobacterales</taxon>
        <taxon>Caulobacteraceae</taxon>
        <taxon>Asticcacaulis</taxon>
    </lineage>
</organism>
<gene>
    <name evidence="3" type="ORF">SAMN02927928_3182</name>
</gene>
<protein>
    <recommendedName>
        <fullName evidence="2">Phasin domain-containing protein</fullName>
    </recommendedName>
</protein>
<keyword evidence="4" id="KW-1185">Reference proteome</keyword>
<feature type="domain" description="Phasin" evidence="2">
    <location>
        <begin position="78"/>
        <end position="166"/>
    </location>
</feature>
<accession>A0A1G4T2Z0</accession>
<evidence type="ECO:0000259" key="2">
    <source>
        <dbReference type="Pfam" id="PF09361"/>
    </source>
</evidence>
<dbReference type="EMBL" id="FMTS01000006">
    <property type="protein sequence ID" value="SCW75567.1"/>
    <property type="molecule type" value="Genomic_DNA"/>
</dbReference>
<dbReference type="Proteomes" id="UP000199150">
    <property type="component" value="Unassembled WGS sequence"/>
</dbReference>
<dbReference type="AlphaFoldDB" id="A0A1G4T2Z0"/>
<dbReference type="STRING" id="260084.SAMN02927928_3182"/>
<evidence type="ECO:0000256" key="1">
    <source>
        <dbReference type="SAM" id="MobiDB-lite"/>
    </source>
</evidence>
<sequence length="185" mass="19411">MPADTIAPSRPAPSQTTAPDAVAAQAAASQTTAPQKPRPQPNGGARPRPDGLDRSEEGAATFVQASDGLKRISAACMTVGSDNMAALTEAGALAGRLMTDMTKSYIDAVSYAAVTYAGLGRDCLTCRTPADVVEFQKKALEGFTETYEASSKVYSNLFEAFSTAFEPLMARAADGPERMFRAFAD</sequence>